<dbReference type="AlphaFoldDB" id="A0A151QP05"/>
<organism evidence="1 2">
    <name type="scientific">Cajanus cajan</name>
    <name type="common">Pigeon pea</name>
    <name type="synonym">Cajanus indicus</name>
    <dbReference type="NCBI Taxonomy" id="3821"/>
    <lineage>
        <taxon>Eukaryota</taxon>
        <taxon>Viridiplantae</taxon>
        <taxon>Streptophyta</taxon>
        <taxon>Embryophyta</taxon>
        <taxon>Tracheophyta</taxon>
        <taxon>Spermatophyta</taxon>
        <taxon>Magnoliopsida</taxon>
        <taxon>eudicotyledons</taxon>
        <taxon>Gunneridae</taxon>
        <taxon>Pentapetalae</taxon>
        <taxon>rosids</taxon>
        <taxon>fabids</taxon>
        <taxon>Fabales</taxon>
        <taxon>Fabaceae</taxon>
        <taxon>Papilionoideae</taxon>
        <taxon>50 kb inversion clade</taxon>
        <taxon>NPAAA clade</taxon>
        <taxon>indigoferoid/millettioid clade</taxon>
        <taxon>Phaseoleae</taxon>
        <taxon>Cajanus</taxon>
    </lineage>
</organism>
<evidence type="ECO:0000313" key="1">
    <source>
        <dbReference type="EMBL" id="KYP31992.1"/>
    </source>
</evidence>
<keyword evidence="2" id="KW-1185">Reference proteome</keyword>
<protein>
    <submittedName>
        <fullName evidence="1">Uncharacterized protein</fullName>
    </submittedName>
</protein>
<dbReference type="Proteomes" id="UP000075243">
    <property type="component" value="Unassembled WGS sequence"/>
</dbReference>
<sequence>MCLVQDIQFLAKFKISDFQKYTGVNCPKGHLTMYCKKMAAYVSNEKLLIHCFQESLSNVALNCGPYYDKMIGNTSTLFTDIVTIGERGEQGLKRGKIGKTPESQGYKKIFGVNEINVLTSSATPRTTKASRKAKRELDKIPISYTELFSQLMKASMLVRIPPQRKQQPPYPLWYRLEETCDYHAGAVGHSIENCKASKSRVQELIDAG</sequence>
<accession>A0A151QP05</accession>
<name>A0A151QP05_CAJCA</name>
<dbReference type="Gramene" id="C.cajan_44749.t">
    <property type="protein sequence ID" value="C.cajan_44749.t"/>
    <property type="gene ID" value="C.cajan_44749"/>
</dbReference>
<dbReference type="PANTHER" id="PTHR32108">
    <property type="entry name" value="DNA-DIRECTED RNA POLYMERASE SUBUNIT ALPHA"/>
    <property type="match status" value="1"/>
</dbReference>
<reference evidence="1" key="1">
    <citation type="journal article" date="2012" name="Nat. Biotechnol.">
        <title>Draft genome sequence of pigeonpea (Cajanus cajan), an orphan legume crop of resource-poor farmers.</title>
        <authorList>
            <person name="Varshney R.K."/>
            <person name="Chen W."/>
            <person name="Li Y."/>
            <person name="Bharti A.K."/>
            <person name="Saxena R.K."/>
            <person name="Schlueter J.A."/>
            <person name="Donoghue M.T."/>
            <person name="Azam S."/>
            <person name="Fan G."/>
            <person name="Whaley A.M."/>
            <person name="Farmer A.D."/>
            <person name="Sheridan J."/>
            <person name="Iwata A."/>
            <person name="Tuteja R."/>
            <person name="Penmetsa R.V."/>
            <person name="Wu W."/>
            <person name="Upadhyaya H.D."/>
            <person name="Yang S.P."/>
            <person name="Shah T."/>
            <person name="Saxena K.B."/>
            <person name="Michael T."/>
            <person name="McCombie W.R."/>
            <person name="Yang B."/>
            <person name="Zhang G."/>
            <person name="Yang H."/>
            <person name="Wang J."/>
            <person name="Spillane C."/>
            <person name="Cook D.R."/>
            <person name="May G.D."/>
            <person name="Xu X."/>
            <person name="Jackson S.A."/>
        </authorList>
    </citation>
    <scope>NUCLEOTIDE SEQUENCE [LARGE SCALE GENOMIC DNA]</scope>
</reference>
<proteinExistence type="predicted"/>
<gene>
    <name evidence="1" type="ORF">KK1_047433</name>
</gene>
<evidence type="ECO:0000313" key="2">
    <source>
        <dbReference type="Proteomes" id="UP000075243"/>
    </source>
</evidence>
<dbReference type="EMBL" id="KQ485517">
    <property type="protein sequence ID" value="KYP31992.1"/>
    <property type="molecule type" value="Genomic_DNA"/>
</dbReference>
<dbReference type="PANTHER" id="PTHR32108:SF9">
    <property type="entry name" value="REVERSE TRANSCRIPTASE RNASE H-LIKE DOMAIN-CONTAINING PROTEIN"/>
    <property type="match status" value="1"/>
</dbReference>